<dbReference type="PROSITE" id="PS51257">
    <property type="entry name" value="PROKAR_LIPOPROTEIN"/>
    <property type="match status" value="1"/>
</dbReference>
<evidence type="ECO:0000313" key="3">
    <source>
        <dbReference type="EMBL" id="MBW0538039.1"/>
    </source>
</evidence>
<name>A0A9Q3FFJ5_9BASI</name>
<feature type="region of interest" description="Disordered" evidence="1">
    <location>
        <begin position="38"/>
        <end position="57"/>
    </location>
</feature>
<dbReference type="AlphaFoldDB" id="A0A9Q3FFJ5"/>
<organism evidence="3 4">
    <name type="scientific">Austropuccinia psidii MF-1</name>
    <dbReference type="NCBI Taxonomy" id="1389203"/>
    <lineage>
        <taxon>Eukaryota</taxon>
        <taxon>Fungi</taxon>
        <taxon>Dikarya</taxon>
        <taxon>Basidiomycota</taxon>
        <taxon>Pucciniomycotina</taxon>
        <taxon>Pucciniomycetes</taxon>
        <taxon>Pucciniales</taxon>
        <taxon>Sphaerophragmiaceae</taxon>
        <taxon>Austropuccinia</taxon>
    </lineage>
</organism>
<comment type="caution">
    <text evidence="3">The sequence shown here is derived from an EMBL/GenBank/DDBJ whole genome shotgun (WGS) entry which is preliminary data.</text>
</comment>
<protein>
    <submittedName>
        <fullName evidence="3">Uncharacterized protein</fullName>
    </submittedName>
</protein>
<feature type="signal peptide" evidence="2">
    <location>
        <begin position="1"/>
        <end position="27"/>
    </location>
</feature>
<evidence type="ECO:0000256" key="2">
    <source>
        <dbReference type="SAM" id="SignalP"/>
    </source>
</evidence>
<evidence type="ECO:0000313" key="4">
    <source>
        <dbReference type="Proteomes" id="UP000765509"/>
    </source>
</evidence>
<feature type="chain" id="PRO_5040446995" evidence="2">
    <location>
        <begin position="28"/>
        <end position="250"/>
    </location>
</feature>
<gene>
    <name evidence="3" type="ORF">O181_077754</name>
</gene>
<keyword evidence="4" id="KW-1185">Reference proteome</keyword>
<sequence length="250" mass="28039">MSLRSAAFHWWISVLLFCSCFSSFIHTALPNSPKLVQRSTKSSSFKPDDWRNPKNDELAKKPIQCGNLYNASYFSPEPDTVLCINYGNWWYKCQLSTCYVGGENDAVTQANGERCSDPPELFMFQFFTTHCFNNNNENNLNKHAIGVEKALSFGKCRGVNMTSDKTGQFRRIFPTVFKALNLKGKLGTLLSCRSQENSKTGLYVLGALKTTIIMCGHSAKFVSTASRIRTAHCIVIDGRKNAEIVGVEHH</sequence>
<accession>A0A9Q3FFJ5</accession>
<dbReference type="EMBL" id="AVOT02042625">
    <property type="protein sequence ID" value="MBW0538039.1"/>
    <property type="molecule type" value="Genomic_DNA"/>
</dbReference>
<reference evidence="3" key="1">
    <citation type="submission" date="2021-03" db="EMBL/GenBank/DDBJ databases">
        <title>Draft genome sequence of rust myrtle Austropuccinia psidii MF-1, a brazilian biotype.</title>
        <authorList>
            <person name="Quecine M.C."/>
            <person name="Pachon D.M.R."/>
            <person name="Bonatelli M.L."/>
            <person name="Correr F.H."/>
            <person name="Franceschini L.M."/>
            <person name="Leite T.F."/>
            <person name="Margarido G.R.A."/>
            <person name="Almeida C.A."/>
            <person name="Ferrarezi J.A."/>
            <person name="Labate C.A."/>
        </authorList>
    </citation>
    <scope>NUCLEOTIDE SEQUENCE</scope>
    <source>
        <strain evidence="3">MF-1</strain>
    </source>
</reference>
<keyword evidence="2" id="KW-0732">Signal</keyword>
<feature type="compositionally biased region" description="Basic and acidic residues" evidence="1">
    <location>
        <begin position="46"/>
        <end position="57"/>
    </location>
</feature>
<dbReference type="Proteomes" id="UP000765509">
    <property type="component" value="Unassembled WGS sequence"/>
</dbReference>
<evidence type="ECO:0000256" key="1">
    <source>
        <dbReference type="SAM" id="MobiDB-lite"/>
    </source>
</evidence>
<proteinExistence type="predicted"/>